<dbReference type="PANTHER" id="PTHR13943:SF77">
    <property type="entry name" value="LRAT DOMAIN-CONTAINING PROTEIN"/>
    <property type="match status" value="1"/>
</dbReference>
<evidence type="ECO:0000256" key="3">
    <source>
        <dbReference type="ARBA" id="ARBA00022801"/>
    </source>
</evidence>
<evidence type="ECO:0000256" key="1">
    <source>
        <dbReference type="ARBA" id="ARBA00007824"/>
    </source>
</evidence>
<evidence type="ECO:0000313" key="9">
    <source>
        <dbReference type="EMBL" id="KAL3883684.1"/>
    </source>
</evidence>
<comment type="similarity">
    <text evidence="1">Belongs to the H-rev107 family.</text>
</comment>
<dbReference type="EMBL" id="JBJQND010000003">
    <property type="protein sequence ID" value="KAL3883599.1"/>
    <property type="molecule type" value="Genomic_DNA"/>
</dbReference>
<dbReference type="PROSITE" id="PS51934">
    <property type="entry name" value="LRAT"/>
    <property type="match status" value="1"/>
</dbReference>
<dbReference type="GO" id="GO:0006629">
    <property type="term" value="P:lipid metabolic process"/>
    <property type="evidence" value="ECO:0007669"/>
    <property type="project" value="UniProtKB-KW"/>
</dbReference>
<dbReference type="InterPro" id="IPR051496">
    <property type="entry name" value="H-rev107_PLA/AT"/>
</dbReference>
<protein>
    <recommendedName>
        <fullName evidence="7">LRAT domain-containing protein</fullName>
    </recommendedName>
</protein>
<feature type="transmembrane region" description="Helical" evidence="6">
    <location>
        <begin position="349"/>
        <end position="369"/>
    </location>
</feature>
<feature type="domain" description="LRAT" evidence="7">
    <location>
        <begin position="114"/>
        <end position="229"/>
    </location>
</feature>
<feature type="compositionally biased region" description="Basic residues" evidence="5">
    <location>
        <begin position="1"/>
        <end position="12"/>
    </location>
</feature>
<evidence type="ECO:0000313" key="8">
    <source>
        <dbReference type="EMBL" id="KAL3883599.1"/>
    </source>
</evidence>
<dbReference type="GO" id="GO:0016740">
    <property type="term" value="F:transferase activity"/>
    <property type="evidence" value="ECO:0007669"/>
    <property type="project" value="UniProtKB-KW"/>
</dbReference>
<comment type="caution">
    <text evidence="8">The sequence shown here is derived from an EMBL/GenBank/DDBJ whole genome shotgun (WGS) entry which is preliminary data.</text>
</comment>
<accession>A0ABD3XBG2</accession>
<evidence type="ECO:0000313" key="10">
    <source>
        <dbReference type="Proteomes" id="UP001634394"/>
    </source>
</evidence>
<feature type="transmembrane region" description="Helical" evidence="6">
    <location>
        <begin position="321"/>
        <end position="343"/>
    </location>
</feature>
<keyword evidence="10" id="KW-1185">Reference proteome</keyword>
<dbReference type="GO" id="GO:0016787">
    <property type="term" value="F:hydrolase activity"/>
    <property type="evidence" value="ECO:0007669"/>
    <property type="project" value="UniProtKB-KW"/>
</dbReference>
<proteinExistence type="inferred from homology"/>
<keyword evidence="3" id="KW-0378">Hydrolase</keyword>
<evidence type="ECO:0000256" key="4">
    <source>
        <dbReference type="ARBA" id="ARBA00023098"/>
    </source>
</evidence>
<dbReference type="Proteomes" id="UP001634394">
    <property type="component" value="Unassembled WGS sequence"/>
</dbReference>
<reference evidence="8 10" key="1">
    <citation type="submission" date="2024-11" db="EMBL/GenBank/DDBJ databases">
        <title>Chromosome-level genome assembly of the freshwater bivalve Anodonta woodiana.</title>
        <authorList>
            <person name="Chen X."/>
        </authorList>
    </citation>
    <scope>NUCLEOTIDE SEQUENCE [LARGE SCALE GENOMIC DNA]</scope>
    <source>
        <strain evidence="8">MN2024</strain>
        <tissue evidence="8">Gills</tissue>
    </source>
</reference>
<dbReference type="PANTHER" id="PTHR13943">
    <property type="entry name" value="HRAS-LIKE SUPPRESSOR - RELATED"/>
    <property type="match status" value="1"/>
</dbReference>
<keyword evidence="6" id="KW-0472">Membrane</keyword>
<evidence type="ECO:0000259" key="7">
    <source>
        <dbReference type="PROSITE" id="PS51934"/>
    </source>
</evidence>
<evidence type="ECO:0000256" key="5">
    <source>
        <dbReference type="SAM" id="MobiDB-lite"/>
    </source>
</evidence>
<feature type="region of interest" description="Disordered" evidence="5">
    <location>
        <begin position="1"/>
        <end position="28"/>
    </location>
</feature>
<gene>
    <name evidence="8" type="ORF">ACJMK2_029847</name>
    <name evidence="9" type="ORF">ACJMK2_029922</name>
</gene>
<dbReference type="AlphaFoldDB" id="A0ABD3XBG2"/>
<name>A0ABD3XBG2_SINWO</name>
<sequence>MAVKLVPRKKHTTDRFEESDADEDEQIHGLSPDEIKSLFEQIDTLQLHNAEHPHRNETDNGLEDLMTKIEEVKDCEERSCANCSKEKRVEDMSYLQRGQHISVNGDHFKTYVKSMDKQVSIYKHHAIVKEVTKRSRHTAEVVCIHFSRDKEDQKIKVMEDKVIFDLEKDELYVTEYQHPRYTPDVIVQRAESILRQNKDTILFKGYSILTKNCEHFATWCVVGKEESLQACNFLHDSISAVTNLFGAGSKLTRLILQVLYNSTDEVASVITAATAVPIVVLGGFSVAYLIYCIIRTVYLIKQYRTKKEICWSCLKGNLLDLWLQFGVFGVTSAVSFVIFHFALPAIAPGIGIPIAILLGLLSTALILAVPRIRRALQSPFQCDTKYITTLSELKPGDAVSLKYYGSEHLILVSEVKFETDPKQGTLRGIHYSLPRLFRRMVIAEEDLQVDLTKSKIMVLQLDGLNTFSADLALDRARKRVGEQKWCIFSNSSDHFLYWAMIKAEQSSTALEWKTNEEIGNSSSKTLSSFSVGKADVHLIDEISPGDVVEYGSDKGIIVELENLRDGRLFDIEMVVHKGLFKPCGRRVSYTIDLDTDNLVVHKYHPAHCVSREMRIKKALDMINKPSKFWTQSGFIENILKRHSS</sequence>
<dbReference type="Gene3D" id="3.90.1720.10">
    <property type="entry name" value="endopeptidase domain like (from Nostoc punctiforme)"/>
    <property type="match status" value="1"/>
</dbReference>
<evidence type="ECO:0000256" key="2">
    <source>
        <dbReference type="ARBA" id="ARBA00022679"/>
    </source>
</evidence>
<organism evidence="8 10">
    <name type="scientific">Sinanodonta woodiana</name>
    <name type="common">Chinese pond mussel</name>
    <name type="synonym">Anodonta woodiana</name>
    <dbReference type="NCBI Taxonomy" id="1069815"/>
    <lineage>
        <taxon>Eukaryota</taxon>
        <taxon>Metazoa</taxon>
        <taxon>Spiralia</taxon>
        <taxon>Lophotrochozoa</taxon>
        <taxon>Mollusca</taxon>
        <taxon>Bivalvia</taxon>
        <taxon>Autobranchia</taxon>
        <taxon>Heteroconchia</taxon>
        <taxon>Palaeoheterodonta</taxon>
        <taxon>Unionida</taxon>
        <taxon>Unionoidea</taxon>
        <taxon>Unionidae</taxon>
        <taxon>Unioninae</taxon>
        <taxon>Sinanodonta</taxon>
    </lineage>
</organism>
<dbReference type="EMBL" id="JBJQND010000003">
    <property type="protein sequence ID" value="KAL3883684.1"/>
    <property type="molecule type" value="Genomic_DNA"/>
</dbReference>
<dbReference type="Pfam" id="PF04970">
    <property type="entry name" value="LRAT"/>
    <property type="match status" value="1"/>
</dbReference>
<keyword evidence="2" id="KW-0808">Transferase</keyword>
<keyword evidence="6" id="KW-1133">Transmembrane helix</keyword>
<keyword evidence="6" id="KW-0812">Transmembrane</keyword>
<dbReference type="InterPro" id="IPR007053">
    <property type="entry name" value="LRAT_dom"/>
</dbReference>
<evidence type="ECO:0000256" key="6">
    <source>
        <dbReference type="SAM" id="Phobius"/>
    </source>
</evidence>
<keyword evidence="4" id="KW-0443">Lipid metabolism</keyword>
<feature type="transmembrane region" description="Helical" evidence="6">
    <location>
        <begin position="278"/>
        <end position="300"/>
    </location>
</feature>